<protein>
    <submittedName>
        <fullName evidence="2">Calcineurin-like phosphoesterase</fullName>
    </submittedName>
</protein>
<dbReference type="GO" id="GO:0030145">
    <property type="term" value="F:manganese ion binding"/>
    <property type="evidence" value="ECO:0007669"/>
    <property type="project" value="TreeGrafter"/>
</dbReference>
<feature type="domain" description="Calcineurin-like phosphoesterase" evidence="1">
    <location>
        <begin position="13"/>
        <end position="229"/>
    </location>
</feature>
<organism evidence="2 3">
    <name type="scientific">Tangfeifania diversioriginum</name>
    <dbReference type="NCBI Taxonomy" id="1168035"/>
    <lineage>
        <taxon>Bacteria</taxon>
        <taxon>Pseudomonadati</taxon>
        <taxon>Bacteroidota</taxon>
        <taxon>Bacteroidia</taxon>
        <taxon>Marinilabiliales</taxon>
        <taxon>Prolixibacteraceae</taxon>
        <taxon>Tangfeifania</taxon>
    </lineage>
</organism>
<dbReference type="GO" id="GO:0047631">
    <property type="term" value="F:ADP-ribose diphosphatase activity"/>
    <property type="evidence" value="ECO:0007669"/>
    <property type="project" value="TreeGrafter"/>
</dbReference>
<dbReference type="GO" id="GO:0008663">
    <property type="term" value="F:2',3'-cyclic-nucleotide 2'-phosphodiesterase activity"/>
    <property type="evidence" value="ECO:0007669"/>
    <property type="project" value="TreeGrafter"/>
</dbReference>
<dbReference type="Gene3D" id="3.60.21.10">
    <property type="match status" value="1"/>
</dbReference>
<name>A0A1M6PBN0_9BACT</name>
<dbReference type="PANTHER" id="PTHR16509:SF1">
    <property type="entry name" value="MANGANESE-DEPENDENT ADP-RIBOSE_CDP-ALCOHOL DIPHOSPHATASE"/>
    <property type="match status" value="1"/>
</dbReference>
<dbReference type="SUPFAM" id="SSF56300">
    <property type="entry name" value="Metallo-dependent phosphatases"/>
    <property type="match status" value="1"/>
</dbReference>
<dbReference type="InterPro" id="IPR029052">
    <property type="entry name" value="Metallo-depent_PP-like"/>
</dbReference>
<sequence>MTGALNVYPQISFGVFADCQYCDCNTMGSRFYRNSKEKLDECIGQFNSDKNIEFVAGLGDLIDRDFESFNALKPILEESNYPVYHVTGNHDLAVDKDKLDKVPQALGLGKTYYSFEKEGWHFVFLDGNEITLNSANPEIVSKAEKMLSELKNNEQPNAKDWNGGMGSEQISWLQKQLKQAAAKNLNVVVFCHYPLLPQEAHTLWNQKQVVEILKKYNNVKLWLNGHNHAGNYVKQHGIHFLTMRAMVETENQNAFARITLNNDKIEIRGYGQEPDRTLNIEKVE</sequence>
<evidence type="ECO:0000259" key="1">
    <source>
        <dbReference type="Pfam" id="PF00149"/>
    </source>
</evidence>
<dbReference type="Proteomes" id="UP000184050">
    <property type="component" value="Unassembled WGS sequence"/>
</dbReference>
<dbReference type="AlphaFoldDB" id="A0A1M6PBN0"/>
<gene>
    <name evidence="2" type="ORF">SAMN05444280_1567</name>
</gene>
<dbReference type="Pfam" id="PF00149">
    <property type="entry name" value="Metallophos"/>
    <property type="match status" value="1"/>
</dbReference>
<dbReference type="STRING" id="1168035.SAMN05444280_1567"/>
<dbReference type="InterPro" id="IPR004843">
    <property type="entry name" value="Calcineurin-like_PHP"/>
</dbReference>
<reference evidence="2 3" key="1">
    <citation type="submission" date="2016-11" db="EMBL/GenBank/DDBJ databases">
        <authorList>
            <person name="Jaros S."/>
            <person name="Januszkiewicz K."/>
            <person name="Wedrychowicz H."/>
        </authorList>
    </citation>
    <scope>NUCLEOTIDE SEQUENCE [LARGE SCALE GENOMIC DNA]</scope>
    <source>
        <strain evidence="2 3">DSM 27063</strain>
    </source>
</reference>
<dbReference type="GO" id="GO:0047734">
    <property type="term" value="F:CDP-glycerol diphosphatase activity"/>
    <property type="evidence" value="ECO:0007669"/>
    <property type="project" value="TreeGrafter"/>
</dbReference>
<dbReference type="PANTHER" id="PTHR16509">
    <property type="match status" value="1"/>
</dbReference>
<evidence type="ECO:0000313" key="3">
    <source>
        <dbReference type="Proteomes" id="UP000184050"/>
    </source>
</evidence>
<evidence type="ECO:0000313" key="2">
    <source>
        <dbReference type="EMBL" id="SHK05371.1"/>
    </source>
</evidence>
<proteinExistence type="predicted"/>
<accession>A0A1M6PBN0</accession>
<keyword evidence="3" id="KW-1185">Reference proteome</keyword>
<dbReference type="RefSeq" id="WP_073173987.1">
    <property type="nucleotide sequence ID" value="NZ_FQZE01000056.1"/>
</dbReference>
<dbReference type="EMBL" id="FQZE01000056">
    <property type="protein sequence ID" value="SHK05371.1"/>
    <property type="molecule type" value="Genomic_DNA"/>
</dbReference>